<reference evidence="9" key="1">
    <citation type="submission" date="2017-09" db="EMBL/GenBank/DDBJ databases">
        <authorList>
            <person name="Varghese N."/>
            <person name="Submissions S."/>
        </authorList>
    </citation>
    <scope>NUCLEOTIDE SEQUENCE [LARGE SCALE GENOMIC DNA]</scope>
    <source>
        <strain evidence="9">CGMCC 1.12461</strain>
    </source>
</reference>
<evidence type="ECO:0000256" key="6">
    <source>
        <dbReference type="ARBA" id="ARBA00050776"/>
    </source>
</evidence>
<evidence type="ECO:0000259" key="7">
    <source>
        <dbReference type="Pfam" id="PF00266"/>
    </source>
</evidence>
<dbReference type="GO" id="GO:0031071">
    <property type="term" value="F:cysteine desulfurase activity"/>
    <property type="evidence" value="ECO:0007669"/>
    <property type="project" value="UniProtKB-EC"/>
</dbReference>
<gene>
    <name evidence="8" type="ORF">SAMN06297280_0611</name>
</gene>
<evidence type="ECO:0000256" key="4">
    <source>
        <dbReference type="ARBA" id="ARBA00022679"/>
    </source>
</evidence>
<comment type="similarity">
    <text evidence="2">Belongs to the class-V pyridoxal-phosphate-dependent aminotransferase family. Csd subfamily.</text>
</comment>
<protein>
    <recommendedName>
        <fullName evidence="3">cysteine desulfurase</fullName>
        <ecNumber evidence="3">2.8.1.7</ecNumber>
    </recommendedName>
</protein>
<keyword evidence="5" id="KW-0663">Pyridoxal phosphate</keyword>
<dbReference type="EC" id="2.8.1.7" evidence="3"/>
<dbReference type="PANTHER" id="PTHR43586">
    <property type="entry name" value="CYSTEINE DESULFURASE"/>
    <property type="match status" value="1"/>
</dbReference>
<dbReference type="EMBL" id="OBEB01000001">
    <property type="protein sequence ID" value="SNY43571.1"/>
    <property type="molecule type" value="Genomic_DNA"/>
</dbReference>
<comment type="cofactor">
    <cofactor evidence="1">
        <name>pyridoxal 5'-phosphate</name>
        <dbReference type="ChEBI" id="CHEBI:597326"/>
    </cofactor>
</comment>
<keyword evidence="4" id="KW-0808">Transferase</keyword>
<dbReference type="PANTHER" id="PTHR43586:SF8">
    <property type="entry name" value="CYSTEINE DESULFURASE 1, CHLOROPLASTIC"/>
    <property type="match status" value="1"/>
</dbReference>
<dbReference type="RefSeq" id="WP_097109856.1">
    <property type="nucleotide sequence ID" value="NZ_OBEB01000001.1"/>
</dbReference>
<keyword evidence="9" id="KW-1185">Reference proteome</keyword>
<dbReference type="Pfam" id="PF00266">
    <property type="entry name" value="Aminotran_5"/>
    <property type="match status" value="1"/>
</dbReference>
<dbReference type="Gene3D" id="3.40.640.10">
    <property type="entry name" value="Type I PLP-dependent aspartate aminotransferase-like (Major domain)"/>
    <property type="match status" value="1"/>
</dbReference>
<keyword evidence="8" id="KW-0456">Lyase</keyword>
<dbReference type="GO" id="GO:0016829">
    <property type="term" value="F:lyase activity"/>
    <property type="evidence" value="ECO:0007669"/>
    <property type="project" value="UniProtKB-KW"/>
</dbReference>
<comment type="catalytic activity">
    <reaction evidence="6">
        <text>(sulfur carrier)-H + L-cysteine = (sulfur carrier)-SH + L-alanine</text>
        <dbReference type="Rhea" id="RHEA:43892"/>
        <dbReference type="Rhea" id="RHEA-COMP:14737"/>
        <dbReference type="Rhea" id="RHEA-COMP:14739"/>
        <dbReference type="ChEBI" id="CHEBI:29917"/>
        <dbReference type="ChEBI" id="CHEBI:35235"/>
        <dbReference type="ChEBI" id="CHEBI:57972"/>
        <dbReference type="ChEBI" id="CHEBI:64428"/>
        <dbReference type="EC" id="2.8.1.7"/>
    </reaction>
</comment>
<dbReference type="GO" id="GO:0030170">
    <property type="term" value="F:pyridoxal phosphate binding"/>
    <property type="evidence" value="ECO:0007669"/>
    <property type="project" value="InterPro"/>
</dbReference>
<sequence>MHSFDPVNFRGQFAFFQHNPGWVYLDNAATMHKPNVVVDAMAMFYQRHNSNVHRGAHTLSQHATRAFEQARDDIAAFINASAREQIIFCSGATAALNQIAFGLMHTVLKAGDRVLITALEHHANIVPWQIHCSKYGVILDIVPLTADYKVDQQAFTELLALKPKVVSFSHISNVLGHIQPVTQMVSQAKAAGALTVIDGAQGIVHDKVDVQSLDPDFYVWSGHKLYGPTGIGVLYGKTAALELLTPLFGGGEMISEVNFSHSLFNILPFRLEAGTPDIAGAIGLAAACNWLQSINNEQMKSYKSMLLKQFFAGLNKIDGLDILSSPVHNAGIVALNVQGEHPADVAELLNQQTVAVRGGQHCAMPFFSLLGLAGAVRFSFAPYNTEADVATSLHALTQAVEILTA</sequence>
<dbReference type="CDD" id="cd06453">
    <property type="entry name" value="SufS_like"/>
    <property type="match status" value="1"/>
</dbReference>
<dbReference type="Proteomes" id="UP000219353">
    <property type="component" value="Unassembled WGS sequence"/>
</dbReference>
<name>A0A285I9D2_9GAMM</name>
<evidence type="ECO:0000256" key="3">
    <source>
        <dbReference type="ARBA" id="ARBA00012239"/>
    </source>
</evidence>
<dbReference type="InterPro" id="IPR015421">
    <property type="entry name" value="PyrdxlP-dep_Trfase_major"/>
</dbReference>
<dbReference type="InterPro" id="IPR015422">
    <property type="entry name" value="PyrdxlP-dep_Trfase_small"/>
</dbReference>
<dbReference type="AlphaFoldDB" id="A0A285I9D2"/>
<feature type="domain" description="Aminotransferase class V" evidence="7">
    <location>
        <begin position="23"/>
        <end position="389"/>
    </location>
</feature>
<evidence type="ECO:0000313" key="8">
    <source>
        <dbReference type="EMBL" id="SNY43571.1"/>
    </source>
</evidence>
<dbReference type="InterPro" id="IPR000192">
    <property type="entry name" value="Aminotrans_V_dom"/>
</dbReference>
<evidence type="ECO:0000313" key="9">
    <source>
        <dbReference type="Proteomes" id="UP000219353"/>
    </source>
</evidence>
<evidence type="ECO:0000256" key="1">
    <source>
        <dbReference type="ARBA" id="ARBA00001933"/>
    </source>
</evidence>
<evidence type="ECO:0000256" key="2">
    <source>
        <dbReference type="ARBA" id="ARBA00010447"/>
    </source>
</evidence>
<dbReference type="SUPFAM" id="SSF53383">
    <property type="entry name" value="PLP-dependent transferases"/>
    <property type="match status" value="1"/>
</dbReference>
<dbReference type="GO" id="GO:0006534">
    <property type="term" value="P:cysteine metabolic process"/>
    <property type="evidence" value="ECO:0007669"/>
    <property type="project" value="InterPro"/>
</dbReference>
<dbReference type="InterPro" id="IPR015424">
    <property type="entry name" value="PyrdxlP-dep_Trfase"/>
</dbReference>
<dbReference type="OrthoDB" id="9808002at2"/>
<dbReference type="InterPro" id="IPR010970">
    <property type="entry name" value="Cys_dSase_SufS"/>
</dbReference>
<proteinExistence type="inferred from homology"/>
<organism evidence="8 9">
    <name type="scientific">Arsukibacterium tuosuense</name>
    <dbReference type="NCBI Taxonomy" id="1323745"/>
    <lineage>
        <taxon>Bacteria</taxon>
        <taxon>Pseudomonadati</taxon>
        <taxon>Pseudomonadota</taxon>
        <taxon>Gammaproteobacteria</taxon>
        <taxon>Chromatiales</taxon>
        <taxon>Chromatiaceae</taxon>
        <taxon>Arsukibacterium</taxon>
    </lineage>
</organism>
<evidence type="ECO:0000256" key="5">
    <source>
        <dbReference type="ARBA" id="ARBA00022898"/>
    </source>
</evidence>
<dbReference type="Gene3D" id="3.90.1150.10">
    <property type="entry name" value="Aspartate Aminotransferase, domain 1"/>
    <property type="match status" value="1"/>
</dbReference>
<accession>A0A285I9D2</accession>